<evidence type="ECO:0000313" key="2">
    <source>
        <dbReference type="Proteomes" id="UP001064087"/>
    </source>
</evidence>
<accession>A0ABY6DD45</accession>
<dbReference type="Proteomes" id="UP001064087">
    <property type="component" value="Chromosome"/>
</dbReference>
<reference evidence="1" key="1">
    <citation type="submission" date="2022-10" db="EMBL/GenBank/DDBJ databases">
        <title>Roseovarius pelagicus sp. nov., isolated from Arctic seawater.</title>
        <authorList>
            <person name="Hong Y.W."/>
            <person name="Hwang C.Y."/>
        </authorList>
    </citation>
    <scope>NUCLEOTIDE SEQUENCE</scope>
    <source>
        <strain evidence="1">HL-MP18</strain>
    </source>
</reference>
<organism evidence="1 2">
    <name type="scientific">Roseovarius pelagicus</name>
    <dbReference type="NCBI Taxonomy" id="2980108"/>
    <lineage>
        <taxon>Bacteria</taxon>
        <taxon>Pseudomonadati</taxon>
        <taxon>Pseudomonadota</taxon>
        <taxon>Alphaproteobacteria</taxon>
        <taxon>Rhodobacterales</taxon>
        <taxon>Roseobacteraceae</taxon>
        <taxon>Roseovarius</taxon>
    </lineage>
</organism>
<proteinExistence type="predicted"/>
<keyword evidence="2" id="KW-1185">Reference proteome</keyword>
<dbReference type="RefSeq" id="WP_263048264.1">
    <property type="nucleotide sequence ID" value="NZ_CP106738.1"/>
</dbReference>
<sequence length="140" mass="15315">MGELIAFLVLLAIGGVTHLVMGPSPGAHLLDTNKGDRVPVDELSEKSKMGVSAVHAVLVRQSGNIYRELGSFVTAEYALAEIQKSFRRAKVDEVRITHSDEESMALYRSIYDFTGRAEGKKLAGARIVRVGEGRESWLTI</sequence>
<protein>
    <submittedName>
        <fullName evidence="1">Uncharacterized protein</fullName>
    </submittedName>
</protein>
<evidence type="ECO:0000313" key="1">
    <source>
        <dbReference type="EMBL" id="UXX83784.1"/>
    </source>
</evidence>
<dbReference type="EMBL" id="CP106738">
    <property type="protein sequence ID" value="UXX83784.1"/>
    <property type="molecule type" value="Genomic_DNA"/>
</dbReference>
<name>A0ABY6DD45_9RHOB</name>
<gene>
    <name evidence="1" type="ORF">N7U68_03730</name>
</gene>